<evidence type="ECO:0000313" key="1">
    <source>
        <dbReference type="EMBL" id="AKH47202.1"/>
    </source>
</evidence>
<accession>A0A0F7L6W9</accession>
<reference evidence="1" key="1">
    <citation type="journal article" date="2015" name="Front. Microbiol.">
        <title>Combining genomic sequencing methods to explore viral diversity and reveal potential virus-host interactions.</title>
        <authorList>
            <person name="Chow C.E."/>
            <person name="Winget D.M."/>
            <person name="White R.A.III."/>
            <person name="Hallam S.J."/>
            <person name="Suttle C.A."/>
        </authorList>
    </citation>
    <scope>NUCLEOTIDE SEQUENCE</scope>
    <source>
        <strain evidence="1">Anoxic2_5</strain>
    </source>
</reference>
<name>A0A0F7L6W9_9VIRU</name>
<reference evidence="1" key="2">
    <citation type="submission" date="2015-03" db="EMBL/GenBank/DDBJ databases">
        <authorList>
            <person name="Chow C.-E.T."/>
            <person name="Winget D.M."/>
            <person name="White R.A.III."/>
            <person name="Hallam S.J."/>
            <person name="Suttle C.A."/>
        </authorList>
    </citation>
    <scope>NUCLEOTIDE SEQUENCE</scope>
    <source>
        <strain evidence="1">Anoxic2_5</strain>
    </source>
</reference>
<dbReference type="EMBL" id="KR029589">
    <property type="protein sequence ID" value="AKH47202.1"/>
    <property type="molecule type" value="Genomic_DNA"/>
</dbReference>
<protein>
    <submittedName>
        <fullName evidence="1">Uncharacterized protein</fullName>
    </submittedName>
</protein>
<sequence length="57" mass="6125">MSSLSWWSSRWVPSPRTRVATVALPLASSTPTALRRTRACCARPSVSVVAITRLAVG</sequence>
<proteinExistence type="predicted"/>
<organism evidence="1">
    <name type="scientific">uncultured marine virus</name>
    <dbReference type="NCBI Taxonomy" id="186617"/>
    <lineage>
        <taxon>Viruses</taxon>
        <taxon>environmental samples</taxon>
    </lineage>
</organism>